<sequence>MVPQLKRATIQNSVTGNLEFADYRISKSAWLKDHDDAIVSNQAKGISLHRIRPKNCRGIAGGQLWHWWPL</sequence>
<accession>A0A2G8JX45</accession>
<gene>
    <name evidence="1" type="ORF">BSL78_22815</name>
</gene>
<proteinExistence type="predicted"/>
<dbReference type="EMBL" id="MRZV01001133">
    <property type="protein sequence ID" value="PIK40347.1"/>
    <property type="molecule type" value="Genomic_DNA"/>
</dbReference>
<dbReference type="Proteomes" id="UP000230750">
    <property type="component" value="Unassembled WGS sequence"/>
</dbReference>
<dbReference type="STRING" id="307972.A0A2G8JX45"/>
<name>A0A2G8JX45_STIJA</name>
<evidence type="ECO:0000313" key="2">
    <source>
        <dbReference type="Proteomes" id="UP000230750"/>
    </source>
</evidence>
<comment type="caution">
    <text evidence="1">The sequence shown here is derived from an EMBL/GenBank/DDBJ whole genome shotgun (WGS) entry which is preliminary data.</text>
</comment>
<dbReference type="AlphaFoldDB" id="A0A2G8JX45"/>
<organism evidence="1 2">
    <name type="scientific">Stichopus japonicus</name>
    <name type="common">Sea cucumber</name>
    <dbReference type="NCBI Taxonomy" id="307972"/>
    <lineage>
        <taxon>Eukaryota</taxon>
        <taxon>Metazoa</taxon>
        <taxon>Echinodermata</taxon>
        <taxon>Eleutherozoa</taxon>
        <taxon>Echinozoa</taxon>
        <taxon>Holothuroidea</taxon>
        <taxon>Aspidochirotacea</taxon>
        <taxon>Aspidochirotida</taxon>
        <taxon>Stichopodidae</taxon>
        <taxon>Apostichopus</taxon>
    </lineage>
</organism>
<reference evidence="1 2" key="1">
    <citation type="journal article" date="2017" name="PLoS Biol.">
        <title>The sea cucumber genome provides insights into morphological evolution and visceral regeneration.</title>
        <authorList>
            <person name="Zhang X."/>
            <person name="Sun L."/>
            <person name="Yuan J."/>
            <person name="Sun Y."/>
            <person name="Gao Y."/>
            <person name="Zhang L."/>
            <person name="Li S."/>
            <person name="Dai H."/>
            <person name="Hamel J.F."/>
            <person name="Liu C."/>
            <person name="Yu Y."/>
            <person name="Liu S."/>
            <person name="Lin W."/>
            <person name="Guo K."/>
            <person name="Jin S."/>
            <person name="Xu P."/>
            <person name="Storey K.B."/>
            <person name="Huan P."/>
            <person name="Zhang T."/>
            <person name="Zhou Y."/>
            <person name="Zhang J."/>
            <person name="Lin C."/>
            <person name="Li X."/>
            <person name="Xing L."/>
            <person name="Huo D."/>
            <person name="Sun M."/>
            <person name="Wang L."/>
            <person name="Mercier A."/>
            <person name="Li F."/>
            <person name="Yang H."/>
            <person name="Xiang J."/>
        </authorList>
    </citation>
    <scope>NUCLEOTIDE SEQUENCE [LARGE SCALE GENOMIC DNA]</scope>
    <source>
        <strain evidence="1">Shaxun</strain>
        <tissue evidence="1">Muscle</tissue>
    </source>
</reference>
<evidence type="ECO:0000313" key="1">
    <source>
        <dbReference type="EMBL" id="PIK40347.1"/>
    </source>
</evidence>
<protein>
    <submittedName>
        <fullName evidence="1">Uncharacterized protein</fullName>
    </submittedName>
</protein>
<keyword evidence="2" id="KW-1185">Reference proteome</keyword>
<dbReference type="OrthoDB" id="420380at2759"/>